<dbReference type="Proteomes" id="UP000179807">
    <property type="component" value="Unassembled WGS sequence"/>
</dbReference>
<protein>
    <recommendedName>
        <fullName evidence="3">RING-type domain-containing protein</fullName>
    </recommendedName>
</protein>
<keyword evidence="2" id="KW-1185">Reference proteome</keyword>
<organism evidence="1 2">
    <name type="scientific">Tritrichomonas foetus</name>
    <dbReference type="NCBI Taxonomy" id="1144522"/>
    <lineage>
        <taxon>Eukaryota</taxon>
        <taxon>Metamonada</taxon>
        <taxon>Parabasalia</taxon>
        <taxon>Tritrichomonadida</taxon>
        <taxon>Tritrichomonadidae</taxon>
        <taxon>Tritrichomonas</taxon>
    </lineage>
</organism>
<evidence type="ECO:0008006" key="3">
    <source>
        <dbReference type="Google" id="ProtNLM"/>
    </source>
</evidence>
<comment type="caution">
    <text evidence="1">The sequence shown here is derived from an EMBL/GenBank/DDBJ whole genome shotgun (WGS) entry which is preliminary data.</text>
</comment>
<accession>A0A1J4JXR3</accession>
<dbReference type="VEuPathDB" id="TrichDB:TRFO_28722"/>
<reference evidence="1" key="1">
    <citation type="submission" date="2016-10" db="EMBL/GenBank/DDBJ databases">
        <authorList>
            <person name="Benchimol M."/>
            <person name="Almeida L.G."/>
            <person name="Vasconcelos A.T."/>
            <person name="Perreira-Neves A."/>
            <person name="Rosa I.A."/>
            <person name="Tasca T."/>
            <person name="Bogo M.R."/>
            <person name="de Souza W."/>
        </authorList>
    </citation>
    <scope>NUCLEOTIDE SEQUENCE [LARGE SCALE GENOMIC DNA]</scope>
    <source>
        <strain evidence="1">K</strain>
    </source>
</reference>
<proteinExistence type="predicted"/>
<dbReference type="Gene3D" id="3.30.40.10">
    <property type="entry name" value="Zinc/RING finger domain, C3HC4 (zinc finger)"/>
    <property type="match status" value="1"/>
</dbReference>
<dbReference type="EMBL" id="MLAK01000812">
    <property type="protein sequence ID" value="OHT03937.1"/>
    <property type="molecule type" value="Genomic_DNA"/>
</dbReference>
<dbReference type="GeneID" id="94841046"/>
<sequence length="251" mass="29647">MSSCSSNKIYKGYLKLFQTTYKRVFMTNIPDNIANLGDQYSNLVDYSRAAFEIFDILEISSNVYAPYILKLLKKPDFFEFNEIIEIDDLKKQICSKFLNKYNTFINCISILLSLSEYLHLKNHQKLENFQNQANHLFMEFKNTTKIEIGPTSKITKINMSRIIKSISLKSLKSHQLNLEKTKNKFELMKYQNHLCLSCRVFPAVFFMEPCKHAAFCQHCMNELNSINTVFEHCYYCQALVEKFEYLRFLNK</sequence>
<name>A0A1J4JXR3_9EUKA</name>
<dbReference type="InterPro" id="IPR013083">
    <property type="entry name" value="Znf_RING/FYVE/PHD"/>
</dbReference>
<gene>
    <name evidence="1" type="ORF">TRFO_28722</name>
</gene>
<evidence type="ECO:0000313" key="2">
    <source>
        <dbReference type="Proteomes" id="UP000179807"/>
    </source>
</evidence>
<dbReference type="RefSeq" id="XP_068357073.1">
    <property type="nucleotide sequence ID" value="XM_068506342.1"/>
</dbReference>
<evidence type="ECO:0000313" key="1">
    <source>
        <dbReference type="EMBL" id="OHT03937.1"/>
    </source>
</evidence>
<dbReference type="AlphaFoldDB" id="A0A1J4JXR3"/>